<reference evidence="2" key="1">
    <citation type="submission" date="2016-11" db="UniProtKB">
        <authorList>
            <consortium name="WormBaseParasite"/>
        </authorList>
    </citation>
    <scope>IDENTIFICATION</scope>
    <source>
        <strain evidence="2">KR3021</strain>
    </source>
</reference>
<accession>A0AC35U9H2</accession>
<evidence type="ECO:0000313" key="1">
    <source>
        <dbReference type="Proteomes" id="UP000095286"/>
    </source>
</evidence>
<organism evidence="1 2">
    <name type="scientific">Rhabditophanes sp. KR3021</name>
    <dbReference type="NCBI Taxonomy" id="114890"/>
    <lineage>
        <taxon>Eukaryota</taxon>
        <taxon>Metazoa</taxon>
        <taxon>Ecdysozoa</taxon>
        <taxon>Nematoda</taxon>
        <taxon>Chromadorea</taxon>
        <taxon>Rhabditida</taxon>
        <taxon>Tylenchina</taxon>
        <taxon>Panagrolaimomorpha</taxon>
        <taxon>Strongyloidoidea</taxon>
        <taxon>Alloionematidae</taxon>
        <taxon>Rhabditophanes</taxon>
    </lineage>
</organism>
<dbReference type="Proteomes" id="UP000095286">
    <property type="component" value="Unplaced"/>
</dbReference>
<proteinExistence type="predicted"/>
<name>A0AC35U9H2_9BILA</name>
<sequence length="143" mass="16460">MSTKLPTVYLKRVETFSACHRLHSVHLTIDENKQIFSKCNNPNGHGHNYEVTATLKGPVDQKTGMVYNLSDLKKEMGEVVDLLDHKNIDKDVAYFVDNQIVSTTENVTIFIYNELKARLIKPQLLYEVEVKETNKNVFVYRGE</sequence>
<protein>
    <submittedName>
        <fullName evidence="2">6-pyruvoyltetrahydropterin synthase</fullName>
    </submittedName>
</protein>
<evidence type="ECO:0000313" key="2">
    <source>
        <dbReference type="WBParaSite" id="RSKR_0000899200.1"/>
    </source>
</evidence>
<dbReference type="WBParaSite" id="RSKR_0000899200.1">
    <property type="protein sequence ID" value="RSKR_0000899200.1"/>
    <property type="gene ID" value="RSKR_0000899200"/>
</dbReference>